<dbReference type="Proteomes" id="UP000253410">
    <property type="component" value="Unassembled WGS sequence"/>
</dbReference>
<gene>
    <name evidence="2" type="ORF">DF182_03675</name>
</gene>
<evidence type="ECO:0000256" key="1">
    <source>
        <dbReference type="SAM" id="Phobius"/>
    </source>
</evidence>
<reference evidence="2 3" key="1">
    <citation type="submission" date="2018-05" db="EMBL/GenBank/DDBJ databases">
        <title>Chitinophaga sp. K3CV102501T nov., isolated from isolated from a monsoon evergreen broad-leaved forest soil.</title>
        <authorList>
            <person name="Lv Y."/>
        </authorList>
    </citation>
    <scope>NUCLEOTIDE SEQUENCE [LARGE SCALE GENOMIC DNA]</scope>
    <source>
        <strain evidence="2 3">GDMCC 1.1325</strain>
    </source>
</reference>
<evidence type="ECO:0008006" key="4">
    <source>
        <dbReference type="Google" id="ProtNLM"/>
    </source>
</evidence>
<organism evidence="2 3">
    <name type="scientific">Chitinophaga flava</name>
    <dbReference type="NCBI Taxonomy" id="2259036"/>
    <lineage>
        <taxon>Bacteria</taxon>
        <taxon>Pseudomonadati</taxon>
        <taxon>Bacteroidota</taxon>
        <taxon>Chitinophagia</taxon>
        <taxon>Chitinophagales</taxon>
        <taxon>Chitinophagaceae</taxon>
        <taxon>Chitinophaga</taxon>
    </lineage>
</organism>
<keyword evidence="1" id="KW-0472">Membrane</keyword>
<keyword evidence="1" id="KW-0812">Transmembrane</keyword>
<name>A0A365XZE0_9BACT</name>
<evidence type="ECO:0000313" key="3">
    <source>
        <dbReference type="Proteomes" id="UP000253410"/>
    </source>
</evidence>
<proteinExistence type="predicted"/>
<accession>A0A365XZE0</accession>
<dbReference type="EMBL" id="QFFJ01000001">
    <property type="protein sequence ID" value="RBL91717.1"/>
    <property type="molecule type" value="Genomic_DNA"/>
</dbReference>
<protein>
    <recommendedName>
        <fullName evidence="4">Type II secretion system protein</fullName>
    </recommendedName>
</protein>
<keyword evidence="1" id="KW-1133">Transmembrane helix</keyword>
<sequence>MAELIKKRVKAATIVESIVALLIILIAFGIVMRFFAYTIQPSLGLKKEKGRLLLNSKIEAIARAPEIGSFDYDTDDFNIRIEITPYQGNNAILYVAGSVSYQGQLISNKKMLINKPLNR</sequence>
<comment type="caution">
    <text evidence="2">The sequence shown here is derived from an EMBL/GenBank/DDBJ whole genome shotgun (WGS) entry which is preliminary data.</text>
</comment>
<feature type="transmembrane region" description="Helical" evidence="1">
    <location>
        <begin position="12"/>
        <end position="36"/>
    </location>
</feature>
<dbReference type="RefSeq" id="WP_113614318.1">
    <property type="nucleotide sequence ID" value="NZ_QFFJ01000001.1"/>
</dbReference>
<evidence type="ECO:0000313" key="2">
    <source>
        <dbReference type="EMBL" id="RBL91717.1"/>
    </source>
</evidence>
<dbReference type="AlphaFoldDB" id="A0A365XZE0"/>
<keyword evidence="3" id="KW-1185">Reference proteome</keyword>